<evidence type="ECO:0000259" key="6">
    <source>
        <dbReference type="Pfam" id="PF02656"/>
    </source>
</evidence>
<feature type="transmembrane region" description="Helical" evidence="5">
    <location>
        <begin position="91"/>
        <end position="113"/>
    </location>
</feature>
<organism evidence="7 8">
    <name type="scientific">Phyllobacterium trifolii</name>
    <dbReference type="NCBI Taxonomy" id="300193"/>
    <lineage>
        <taxon>Bacteria</taxon>
        <taxon>Pseudomonadati</taxon>
        <taxon>Pseudomonadota</taxon>
        <taxon>Alphaproteobacteria</taxon>
        <taxon>Hyphomicrobiales</taxon>
        <taxon>Phyllobacteriaceae</taxon>
        <taxon>Phyllobacterium</taxon>
    </lineage>
</organism>
<dbReference type="GO" id="GO:0012505">
    <property type="term" value="C:endomembrane system"/>
    <property type="evidence" value="ECO:0007669"/>
    <property type="project" value="UniProtKB-SubCell"/>
</dbReference>
<name>A0A839U5G0_9HYPH</name>
<feature type="transmembrane region" description="Helical" evidence="5">
    <location>
        <begin position="50"/>
        <end position="71"/>
    </location>
</feature>
<keyword evidence="2 5" id="KW-0812">Transmembrane</keyword>
<sequence length="170" mass="18565">MANVYATNKANDLHGHANSKSPSDAISVDLSARRTGMSFQRTRMSADRTLMSVIRTSLSLIGFGFTIFQFFEKLRDAGTLTHAGAPRSFGLALVLLGICMLVIGIIYHTQFMLELRRTREEMVADGIIHGESRYPVSYTLVTAVILLLIGLFAVASMVFDIGPFQDGTGS</sequence>
<dbReference type="EMBL" id="JACHXN010000006">
    <property type="protein sequence ID" value="MBB3145968.1"/>
    <property type="molecule type" value="Genomic_DNA"/>
</dbReference>
<gene>
    <name evidence="7" type="ORF">FHS21_002382</name>
</gene>
<evidence type="ECO:0000256" key="4">
    <source>
        <dbReference type="ARBA" id="ARBA00023136"/>
    </source>
</evidence>
<evidence type="ECO:0000256" key="1">
    <source>
        <dbReference type="ARBA" id="ARBA00004127"/>
    </source>
</evidence>
<dbReference type="Proteomes" id="UP000554520">
    <property type="component" value="Unassembled WGS sequence"/>
</dbReference>
<comment type="caution">
    <text evidence="7">The sequence shown here is derived from an EMBL/GenBank/DDBJ whole genome shotgun (WGS) entry which is preliminary data.</text>
</comment>
<keyword evidence="4 5" id="KW-0472">Membrane</keyword>
<evidence type="ECO:0000256" key="3">
    <source>
        <dbReference type="ARBA" id="ARBA00022989"/>
    </source>
</evidence>
<feature type="transmembrane region" description="Helical" evidence="5">
    <location>
        <begin position="134"/>
        <end position="159"/>
    </location>
</feature>
<evidence type="ECO:0000256" key="5">
    <source>
        <dbReference type="SAM" id="Phobius"/>
    </source>
</evidence>
<accession>A0A839U5G0</accession>
<protein>
    <submittedName>
        <fullName evidence="7">Putative membrane protein</fullName>
    </submittedName>
</protein>
<dbReference type="Pfam" id="PF02656">
    <property type="entry name" value="DUF202"/>
    <property type="match status" value="1"/>
</dbReference>
<comment type="subcellular location">
    <subcellularLocation>
        <location evidence="1">Endomembrane system</location>
        <topology evidence="1">Multi-pass membrane protein</topology>
    </subcellularLocation>
</comment>
<dbReference type="RefSeq" id="WP_312879864.1">
    <property type="nucleotide sequence ID" value="NZ_JACHXN010000006.1"/>
</dbReference>
<evidence type="ECO:0000313" key="8">
    <source>
        <dbReference type="Proteomes" id="UP000554520"/>
    </source>
</evidence>
<feature type="domain" description="DUF202" evidence="6">
    <location>
        <begin position="41"/>
        <end position="110"/>
    </location>
</feature>
<evidence type="ECO:0000313" key="7">
    <source>
        <dbReference type="EMBL" id="MBB3145968.1"/>
    </source>
</evidence>
<keyword evidence="3 5" id="KW-1133">Transmembrane helix</keyword>
<reference evidence="7 8" key="1">
    <citation type="submission" date="2020-08" db="EMBL/GenBank/DDBJ databases">
        <title>Genomic Encyclopedia of Type Strains, Phase III (KMG-III): the genomes of soil and plant-associated and newly described type strains.</title>
        <authorList>
            <person name="Whitman W."/>
        </authorList>
    </citation>
    <scope>NUCLEOTIDE SEQUENCE [LARGE SCALE GENOMIC DNA]</scope>
    <source>
        <strain evidence="7 8">CECT 7015</strain>
    </source>
</reference>
<evidence type="ECO:0000256" key="2">
    <source>
        <dbReference type="ARBA" id="ARBA00022692"/>
    </source>
</evidence>
<keyword evidence="8" id="KW-1185">Reference proteome</keyword>
<dbReference type="AlphaFoldDB" id="A0A839U5G0"/>
<dbReference type="InterPro" id="IPR003807">
    <property type="entry name" value="DUF202"/>
</dbReference>
<proteinExistence type="predicted"/>